<dbReference type="AlphaFoldDB" id="A0AAV2GAM8"/>
<accession>A0AAV2GAM8</accession>
<organism evidence="1 2">
    <name type="scientific">Linum trigynum</name>
    <dbReference type="NCBI Taxonomy" id="586398"/>
    <lineage>
        <taxon>Eukaryota</taxon>
        <taxon>Viridiplantae</taxon>
        <taxon>Streptophyta</taxon>
        <taxon>Embryophyta</taxon>
        <taxon>Tracheophyta</taxon>
        <taxon>Spermatophyta</taxon>
        <taxon>Magnoliopsida</taxon>
        <taxon>eudicotyledons</taxon>
        <taxon>Gunneridae</taxon>
        <taxon>Pentapetalae</taxon>
        <taxon>rosids</taxon>
        <taxon>fabids</taxon>
        <taxon>Malpighiales</taxon>
        <taxon>Linaceae</taxon>
        <taxon>Linum</taxon>
    </lineage>
</organism>
<sequence length="81" mass="9257">MKSAYQASPVINNFHNLESTTQQLYKFFPPLQYQHSLPILDPTDVSHSHLHSKQLLPNLGSNDLRMYVAVSFSFLILAQRA</sequence>
<evidence type="ECO:0000313" key="1">
    <source>
        <dbReference type="EMBL" id="CAL1406793.1"/>
    </source>
</evidence>
<reference evidence="1 2" key="1">
    <citation type="submission" date="2024-04" db="EMBL/GenBank/DDBJ databases">
        <authorList>
            <person name="Fracassetti M."/>
        </authorList>
    </citation>
    <scope>NUCLEOTIDE SEQUENCE [LARGE SCALE GENOMIC DNA]</scope>
</reference>
<dbReference type="Proteomes" id="UP001497516">
    <property type="component" value="Chromosome 8"/>
</dbReference>
<keyword evidence="2" id="KW-1185">Reference proteome</keyword>
<gene>
    <name evidence="1" type="ORF">LTRI10_LOCUS46496</name>
</gene>
<proteinExistence type="predicted"/>
<name>A0AAV2GAM8_9ROSI</name>
<evidence type="ECO:0000313" key="2">
    <source>
        <dbReference type="Proteomes" id="UP001497516"/>
    </source>
</evidence>
<protein>
    <submittedName>
        <fullName evidence="1">Uncharacterized protein</fullName>
    </submittedName>
</protein>
<dbReference type="EMBL" id="OZ034821">
    <property type="protein sequence ID" value="CAL1406793.1"/>
    <property type="molecule type" value="Genomic_DNA"/>
</dbReference>